<feature type="region of interest" description="Disordered" evidence="1">
    <location>
        <begin position="231"/>
        <end position="250"/>
    </location>
</feature>
<dbReference type="InParanoid" id="E1ZQK2"/>
<dbReference type="Pfam" id="PF00686">
    <property type="entry name" value="CBM_20"/>
    <property type="match status" value="1"/>
</dbReference>
<feature type="compositionally biased region" description="Low complexity" evidence="1">
    <location>
        <begin position="342"/>
        <end position="353"/>
    </location>
</feature>
<feature type="domain" description="CBM20" evidence="2">
    <location>
        <begin position="48"/>
        <end position="153"/>
    </location>
</feature>
<proteinExistence type="predicted"/>
<dbReference type="InterPro" id="IPR002044">
    <property type="entry name" value="CBM20"/>
</dbReference>
<evidence type="ECO:0000313" key="4">
    <source>
        <dbReference type="Proteomes" id="UP000008141"/>
    </source>
</evidence>
<dbReference type="InterPro" id="IPR013783">
    <property type="entry name" value="Ig-like_fold"/>
</dbReference>
<dbReference type="CDD" id="cd05467">
    <property type="entry name" value="CBM20"/>
    <property type="match status" value="1"/>
</dbReference>
<reference evidence="3 4" key="1">
    <citation type="journal article" date="2010" name="Plant Cell">
        <title>The Chlorella variabilis NC64A genome reveals adaptation to photosymbiosis, coevolution with viruses, and cryptic sex.</title>
        <authorList>
            <person name="Blanc G."/>
            <person name="Duncan G."/>
            <person name="Agarkova I."/>
            <person name="Borodovsky M."/>
            <person name="Gurnon J."/>
            <person name="Kuo A."/>
            <person name="Lindquist E."/>
            <person name="Lucas S."/>
            <person name="Pangilinan J."/>
            <person name="Polle J."/>
            <person name="Salamov A."/>
            <person name="Terry A."/>
            <person name="Yamada T."/>
            <person name="Dunigan D.D."/>
            <person name="Grigoriev I.V."/>
            <person name="Claverie J.M."/>
            <person name="Van Etten J.L."/>
        </authorList>
    </citation>
    <scope>NUCLEOTIDE SEQUENCE [LARGE SCALE GENOMIC DNA]</scope>
    <source>
        <strain evidence="3 4">NC64A</strain>
    </source>
</reference>
<dbReference type="PANTHER" id="PTHR15048:SF0">
    <property type="entry name" value="STARCH-BINDING DOMAIN-CONTAINING PROTEIN 1"/>
    <property type="match status" value="1"/>
</dbReference>
<gene>
    <name evidence="3" type="ORF">CHLNCDRAFT_139626</name>
</gene>
<dbReference type="GO" id="GO:0016020">
    <property type="term" value="C:membrane"/>
    <property type="evidence" value="ECO:0007669"/>
    <property type="project" value="TreeGrafter"/>
</dbReference>
<dbReference type="GeneID" id="17351398"/>
<dbReference type="PROSITE" id="PS51166">
    <property type="entry name" value="CBM20"/>
    <property type="match status" value="1"/>
</dbReference>
<dbReference type="Pfam" id="PF24429">
    <property type="entry name" value="CSLinker"/>
    <property type="match status" value="8"/>
</dbReference>
<dbReference type="RefSeq" id="XP_005844057.1">
    <property type="nucleotide sequence ID" value="XM_005843995.1"/>
</dbReference>
<dbReference type="SUPFAM" id="SSF49452">
    <property type="entry name" value="Starch-binding domain-like"/>
    <property type="match status" value="1"/>
</dbReference>
<dbReference type="OrthoDB" id="515601at2759"/>
<dbReference type="Gene3D" id="2.60.40.10">
    <property type="entry name" value="Immunoglobulins"/>
    <property type="match status" value="1"/>
</dbReference>
<feature type="region of interest" description="Disordered" evidence="1">
    <location>
        <begin position="280"/>
        <end position="563"/>
    </location>
</feature>
<dbReference type="InterPro" id="IPR013784">
    <property type="entry name" value="Carb-bd-like_fold"/>
</dbReference>
<sequence>MRSTFALKAPCATARAVPRSLGRPVIPSAMRQPRPLRQAGPPRSAIRAYGGGNVDVTFTLQRKVCFGQSVVLTGDAEELGGWDLGRAPRMEWSEGHNGEHHWTATVSLPAGATLEYKFVIEDKNHSEPMWESCWNRKLTVDARNTELYGYWNQPIEEEAYQADAAAAASTYADNGLSYTGSAANGSVNGKVKLSAAAEAAVSDIIAQAEATAHVAVPAMAGAAVNGGSHKVNGWESRGRSPAPVGGAGLSPEQRAFLERKAAEARGASTMPARLNGAAPAAVGLSPEQQEFLERKRREASATPPPTPARGRSPAPTRGRSPAPTRGRSPAPTRGRSPTPVRASSSPASAGLSAEQRAFLERKQRETSSSPAPSRGRSPTYTPATTTAAGLTPEQQAFLERKRQVSASPAPAPSRGRSPAPTRGRSAAPASSAAPRGLSPEQQAFLERKRQVTASPAPAAVSSFSSAAPRGLSPEQQAFLERKRQVSASPAPTRGRSAAPARASSSLASAGLSAEQRAFLERKQRETSSSPAPSRGRSTSASSSPAPAGLSAEQIEFMRRAGKL</sequence>
<feature type="compositionally biased region" description="Low complexity" evidence="1">
    <location>
        <begin position="367"/>
        <end position="392"/>
    </location>
</feature>
<name>E1ZQK2_CHLVA</name>
<dbReference type="EMBL" id="GL433859">
    <property type="protein sequence ID" value="EFN51955.1"/>
    <property type="molecule type" value="Genomic_DNA"/>
</dbReference>
<dbReference type="SMART" id="SM01065">
    <property type="entry name" value="CBM_2"/>
    <property type="match status" value="1"/>
</dbReference>
<evidence type="ECO:0000256" key="1">
    <source>
        <dbReference type="SAM" id="MobiDB-lite"/>
    </source>
</evidence>
<feature type="compositionally biased region" description="Low complexity" evidence="1">
    <location>
        <begin position="526"/>
        <end position="548"/>
    </location>
</feature>
<dbReference type="eggNOG" id="ENOG502SEVY">
    <property type="taxonomic scope" value="Eukaryota"/>
</dbReference>
<dbReference type="PANTHER" id="PTHR15048">
    <property type="entry name" value="STARCH-BINDING DOMAIN-CONTAINING PROTEIN 1"/>
    <property type="match status" value="1"/>
</dbReference>
<organism evidence="4">
    <name type="scientific">Chlorella variabilis</name>
    <name type="common">Green alga</name>
    <dbReference type="NCBI Taxonomy" id="554065"/>
    <lineage>
        <taxon>Eukaryota</taxon>
        <taxon>Viridiplantae</taxon>
        <taxon>Chlorophyta</taxon>
        <taxon>core chlorophytes</taxon>
        <taxon>Trebouxiophyceae</taxon>
        <taxon>Chlorellales</taxon>
        <taxon>Chlorellaceae</taxon>
        <taxon>Chlorella clade</taxon>
        <taxon>Chlorella</taxon>
    </lineage>
</organism>
<dbReference type="KEGG" id="cvr:CHLNCDRAFT_139626"/>
<dbReference type="GO" id="GO:2001070">
    <property type="term" value="F:starch binding"/>
    <property type="evidence" value="ECO:0007669"/>
    <property type="project" value="InterPro"/>
</dbReference>
<evidence type="ECO:0000313" key="3">
    <source>
        <dbReference type="EMBL" id="EFN51955.1"/>
    </source>
</evidence>
<feature type="compositionally biased region" description="Low complexity" evidence="1">
    <location>
        <begin position="405"/>
        <end position="435"/>
    </location>
</feature>
<evidence type="ECO:0000259" key="2">
    <source>
        <dbReference type="PROSITE" id="PS51166"/>
    </source>
</evidence>
<dbReference type="OMA" id="RAPRMEW"/>
<protein>
    <recommendedName>
        <fullName evidence="2">CBM20 domain-containing protein</fullName>
    </recommendedName>
</protein>
<dbReference type="InterPro" id="IPR056407">
    <property type="entry name" value="CSLinker"/>
</dbReference>
<accession>E1ZQK2</accession>
<dbReference type="Proteomes" id="UP000008141">
    <property type="component" value="Unassembled WGS sequence"/>
</dbReference>
<feature type="compositionally biased region" description="Low complexity" evidence="1">
    <location>
        <begin position="486"/>
        <end position="513"/>
    </location>
</feature>
<feature type="compositionally biased region" description="Low complexity" evidence="1">
    <location>
        <begin position="453"/>
        <end position="468"/>
    </location>
</feature>
<keyword evidence="4" id="KW-1185">Reference proteome</keyword>
<dbReference type="AlphaFoldDB" id="E1ZQK2"/>